<dbReference type="InterPro" id="IPR040773">
    <property type="entry name" value="Rpn6_N"/>
</dbReference>
<evidence type="ECO:0000313" key="5">
    <source>
        <dbReference type="EMBL" id="KAK3051362.1"/>
    </source>
</evidence>
<dbReference type="Gene3D" id="1.25.40.570">
    <property type="match status" value="1"/>
</dbReference>
<evidence type="ECO:0000256" key="1">
    <source>
        <dbReference type="ARBA" id="ARBA00007454"/>
    </source>
</evidence>
<organism evidence="5 6">
    <name type="scientific">Extremus antarcticus</name>
    <dbReference type="NCBI Taxonomy" id="702011"/>
    <lineage>
        <taxon>Eukaryota</taxon>
        <taxon>Fungi</taxon>
        <taxon>Dikarya</taxon>
        <taxon>Ascomycota</taxon>
        <taxon>Pezizomycotina</taxon>
        <taxon>Dothideomycetes</taxon>
        <taxon>Dothideomycetidae</taxon>
        <taxon>Mycosphaerellales</taxon>
        <taxon>Extremaceae</taxon>
        <taxon>Extremus</taxon>
    </lineage>
</organism>
<evidence type="ECO:0000256" key="3">
    <source>
        <dbReference type="SAM" id="MobiDB-lite"/>
    </source>
</evidence>
<name>A0AAJ0DJ29_9PEZI</name>
<dbReference type="AlphaFoldDB" id="A0AAJ0DJ29"/>
<dbReference type="Pfam" id="PF18055">
    <property type="entry name" value="RPN6_N"/>
    <property type="match status" value="1"/>
</dbReference>
<dbReference type="SMART" id="SM00753">
    <property type="entry name" value="PAM"/>
    <property type="match status" value="1"/>
</dbReference>
<feature type="domain" description="PCI" evidence="4">
    <location>
        <begin position="223"/>
        <end position="392"/>
    </location>
</feature>
<feature type="compositionally biased region" description="Basic and acidic residues" evidence="3">
    <location>
        <begin position="1"/>
        <end position="32"/>
    </location>
</feature>
<dbReference type="Pfam" id="PF01399">
    <property type="entry name" value="PCI"/>
    <property type="match status" value="1"/>
</dbReference>
<reference evidence="5" key="1">
    <citation type="submission" date="2023-04" db="EMBL/GenBank/DDBJ databases">
        <title>Black Yeasts Isolated from many extreme environments.</title>
        <authorList>
            <person name="Coleine C."/>
            <person name="Stajich J.E."/>
            <person name="Selbmann L."/>
        </authorList>
    </citation>
    <scope>NUCLEOTIDE SEQUENCE</scope>
    <source>
        <strain evidence="5">CCFEE 5312</strain>
    </source>
</reference>
<gene>
    <name evidence="5" type="primary">RPN6</name>
    <name evidence="5" type="ORF">LTR09_007385</name>
</gene>
<keyword evidence="6" id="KW-1185">Reference proteome</keyword>
<dbReference type="SMART" id="SM00088">
    <property type="entry name" value="PINT"/>
    <property type="match status" value="1"/>
</dbReference>
<comment type="caution">
    <text evidence="5">The sequence shown here is derived from an EMBL/GenBank/DDBJ whole genome shotgun (WGS) entry which is preliminary data.</text>
</comment>
<feature type="region of interest" description="Disordered" evidence="3">
    <location>
        <begin position="1"/>
        <end position="40"/>
    </location>
</feature>
<sequence length="423" mass="47537">MAVEDNVKRLEEAKSQSKEQPAKAEETYKDILSKPPGSNDKAVRDFEQALLGLGGLYQDHKRPQDLANLIQQTRDVLTSFARAKTAKLVRQLLDLFTTIPNTLEIQISTVKSSIDWAVKQRQGFLRQNLEVRLVGLYMQKQAYYDALTLINNLLKELKRLDDKLVLVEVQLLESRVYHALGNVPKGRAALTSARTSAASVYCPPLLQAGLDMQSGQLHAEDSDFNTAFSYFIEAMEGYSSQDDPVKATSALQYMLLCKIMLNLKDDVDSLMTSKHALKYAGANLDAMKAVARAHSNRSLEEYEQALHNYRRELGSDRFIASHLRRLYDSMLEQNLIKVIEPFSRVEISHVAQMVGLDVAQVERKLSQMILDRVIIGVLDQGPGVLVVFEETERDKGYDAALETIEKLGTVVDVLYTNQASLLE</sequence>
<dbReference type="Proteomes" id="UP001271007">
    <property type="component" value="Unassembled WGS sequence"/>
</dbReference>
<dbReference type="SUPFAM" id="SSF48452">
    <property type="entry name" value="TPR-like"/>
    <property type="match status" value="1"/>
</dbReference>
<dbReference type="InterPro" id="IPR000717">
    <property type="entry name" value="PCI_dom"/>
</dbReference>
<dbReference type="EMBL" id="JAWDJX010000026">
    <property type="protein sequence ID" value="KAK3051362.1"/>
    <property type="molecule type" value="Genomic_DNA"/>
</dbReference>
<evidence type="ECO:0000313" key="6">
    <source>
        <dbReference type="Proteomes" id="UP001271007"/>
    </source>
</evidence>
<dbReference type="InterPro" id="IPR040780">
    <property type="entry name" value="Rpn6_C_helix"/>
</dbReference>
<protein>
    <submittedName>
        <fullName evidence="5">26S proteasome regulatory subunit rpn6</fullName>
    </submittedName>
</protein>
<dbReference type="GO" id="GO:0000502">
    <property type="term" value="C:proteasome complex"/>
    <property type="evidence" value="ECO:0007669"/>
    <property type="project" value="UniProtKB-KW"/>
</dbReference>
<dbReference type="InterPro" id="IPR036390">
    <property type="entry name" value="WH_DNA-bd_sf"/>
</dbReference>
<evidence type="ECO:0000256" key="2">
    <source>
        <dbReference type="ARBA" id="ARBA00022942"/>
    </source>
</evidence>
<dbReference type="InterPro" id="IPR050871">
    <property type="entry name" value="26S_Proteasome/COP9_Components"/>
</dbReference>
<dbReference type="SUPFAM" id="SSF46785">
    <property type="entry name" value="Winged helix' DNA-binding domain"/>
    <property type="match status" value="1"/>
</dbReference>
<keyword evidence="2 5" id="KW-0647">Proteasome</keyword>
<dbReference type="PANTHER" id="PTHR10678">
    <property type="entry name" value="26S PROTEASOME NON-ATPASE REGULATORY SUBUNIT 11/COP9 SIGNALOSOME COMPLEX SUBUNIT 2"/>
    <property type="match status" value="1"/>
</dbReference>
<evidence type="ECO:0000259" key="4">
    <source>
        <dbReference type="PROSITE" id="PS50250"/>
    </source>
</evidence>
<dbReference type="InterPro" id="IPR011990">
    <property type="entry name" value="TPR-like_helical_dom_sf"/>
</dbReference>
<dbReference type="PROSITE" id="PS50250">
    <property type="entry name" value="PCI"/>
    <property type="match status" value="1"/>
</dbReference>
<comment type="similarity">
    <text evidence="1">Belongs to the proteasome subunit S9 family.</text>
</comment>
<accession>A0AAJ0DJ29</accession>
<proteinExistence type="inferred from homology"/>
<dbReference type="Pfam" id="PF18503">
    <property type="entry name" value="RPN6_C_helix"/>
    <property type="match status" value="1"/>
</dbReference>
<dbReference type="FunFam" id="1.25.40.570:FF:000010">
    <property type="entry name" value="26S proteasome regulatory subunit RPN6"/>
    <property type="match status" value="1"/>
</dbReference>